<dbReference type="NCBIfam" id="NF001764">
    <property type="entry name" value="PRK00504.1"/>
    <property type="match status" value="1"/>
</dbReference>
<protein>
    <recommendedName>
        <fullName evidence="4 5">Large ribosomal subunit protein bL33</fullName>
    </recommendedName>
</protein>
<comment type="similarity">
    <text evidence="1 5">Belongs to the bacterial ribosomal protein bL33 family.</text>
</comment>
<dbReference type="AlphaFoldDB" id="A0A1F5Z908"/>
<dbReference type="NCBIfam" id="NF001860">
    <property type="entry name" value="PRK00595.1"/>
    <property type="match status" value="1"/>
</dbReference>
<dbReference type="EMBL" id="MFJC01000041">
    <property type="protein sequence ID" value="OGG08891.1"/>
    <property type="molecule type" value="Genomic_DNA"/>
</dbReference>
<dbReference type="InterPro" id="IPR018264">
    <property type="entry name" value="Ribosomal_bL33_CS"/>
</dbReference>
<evidence type="ECO:0000256" key="1">
    <source>
        <dbReference type="ARBA" id="ARBA00007596"/>
    </source>
</evidence>
<evidence type="ECO:0000256" key="4">
    <source>
        <dbReference type="ARBA" id="ARBA00035176"/>
    </source>
</evidence>
<dbReference type="InterPro" id="IPR001705">
    <property type="entry name" value="Ribosomal_bL33"/>
</dbReference>
<dbReference type="PANTHER" id="PTHR43168">
    <property type="entry name" value="50S RIBOSOMAL PROTEIN L33, CHLOROPLASTIC"/>
    <property type="match status" value="1"/>
</dbReference>
<evidence type="ECO:0000256" key="5">
    <source>
        <dbReference type="HAMAP-Rule" id="MF_00294"/>
    </source>
</evidence>
<sequence length="57" mass="6918">MAKKEQRIIFGLQCSECKSQNYISERNKLNTTEKVTLRKYCRICRKHTEHKEMKKLD</sequence>
<proteinExistence type="inferred from homology"/>
<dbReference type="GO" id="GO:0005737">
    <property type="term" value="C:cytoplasm"/>
    <property type="evidence" value="ECO:0007669"/>
    <property type="project" value="UniProtKB-ARBA"/>
</dbReference>
<comment type="caution">
    <text evidence="6">The sequence shown here is derived from an EMBL/GenBank/DDBJ whole genome shotgun (WGS) entry which is preliminary data.</text>
</comment>
<dbReference type="Proteomes" id="UP000176854">
    <property type="component" value="Unassembled WGS sequence"/>
</dbReference>
<keyword evidence="2 5" id="KW-0689">Ribosomal protein</keyword>
<evidence type="ECO:0000256" key="3">
    <source>
        <dbReference type="ARBA" id="ARBA00023274"/>
    </source>
</evidence>
<dbReference type="STRING" id="1798373.A2154_04655"/>
<evidence type="ECO:0000313" key="7">
    <source>
        <dbReference type="Proteomes" id="UP000176854"/>
    </source>
</evidence>
<accession>A0A1F5Z908</accession>
<dbReference type="Gene3D" id="2.20.28.120">
    <property type="entry name" value="Ribosomal protein L33"/>
    <property type="match status" value="1"/>
</dbReference>
<organism evidence="6 7">
    <name type="scientific">Candidatus Gottesmanbacteria bacterium RBG_16_43_7</name>
    <dbReference type="NCBI Taxonomy" id="1798373"/>
    <lineage>
        <taxon>Bacteria</taxon>
        <taxon>Candidatus Gottesmaniibacteriota</taxon>
    </lineage>
</organism>
<evidence type="ECO:0000256" key="2">
    <source>
        <dbReference type="ARBA" id="ARBA00022980"/>
    </source>
</evidence>
<name>A0A1F5Z908_9BACT</name>
<dbReference type="GO" id="GO:0003735">
    <property type="term" value="F:structural constituent of ribosome"/>
    <property type="evidence" value="ECO:0007669"/>
    <property type="project" value="InterPro"/>
</dbReference>
<dbReference type="PROSITE" id="PS00582">
    <property type="entry name" value="RIBOSOMAL_L33"/>
    <property type="match status" value="1"/>
</dbReference>
<dbReference type="HAMAP" id="MF_00294">
    <property type="entry name" value="Ribosomal_bL33"/>
    <property type="match status" value="1"/>
</dbReference>
<dbReference type="InterPro" id="IPR038584">
    <property type="entry name" value="Ribosomal_bL33_sf"/>
</dbReference>
<evidence type="ECO:0000313" key="6">
    <source>
        <dbReference type="EMBL" id="OGG08891.1"/>
    </source>
</evidence>
<dbReference type="SUPFAM" id="SSF57829">
    <property type="entry name" value="Zn-binding ribosomal proteins"/>
    <property type="match status" value="1"/>
</dbReference>
<gene>
    <name evidence="5" type="primary">rpmG</name>
    <name evidence="6" type="ORF">A2154_04655</name>
</gene>
<dbReference type="GO" id="GO:0006412">
    <property type="term" value="P:translation"/>
    <property type="evidence" value="ECO:0007669"/>
    <property type="project" value="UniProtKB-UniRule"/>
</dbReference>
<dbReference type="Pfam" id="PF00471">
    <property type="entry name" value="Ribosomal_L33"/>
    <property type="match status" value="1"/>
</dbReference>
<dbReference type="NCBIfam" id="TIGR01023">
    <property type="entry name" value="rpmG_bact"/>
    <property type="match status" value="1"/>
</dbReference>
<dbReference type="PANTHER" id="PTHR43168:SF2">
    <property type="entry name" value="LARGE RIBOSOMAL SUBUNIT PROTEIN BL33C"/>
    <property type="match status" value="1"/>
</dbReference>
<dbReference type="GO" id="GO:1990904">
    <property type="term" value="C:ribonucleoprotein complex"/>
    <property type="evidence" value="ECO:0007669"/>
    <property type="project" value="UniProtKB-KW"/>
</dbReference>
<dbReference type="InterPro" id="IPR011332">
    <property type="entry name" value="Ribosomal_zn-bd"/>
</dbReference>
<keyword evidence="3 5" id="KW-0687">Ribonucleoprotein</keyword>
<reference evidence="6 7" key="1">
    <citation type="journal article" date="2016" name="Nat. Commun.">
        <title>Thousands of microbial genomes shed light on interconnected biogeochemical processes in an aquifer system.</title>
        <authorList>
            <person name="Anantharaman K."/>
            <person name="Brown C.T."/>
            <person name="Hug L.A."/>
            <person name="Sharon I."/>
            <person name="Castelle C.J."/>
            <person name="Probst A.J."/>
            <person name="Thomas B.C."/>
            <person name="Singh A."/>
            <person name="Wilkins M.J."/>
            <person name="Karaoz U."/>
            <person name="Brodie E.L."/>
            <person name="Williams K.H."/>
            <person name="Hubbard S.S."/>
            <person name="Banfield J.F."/>
        </authorList>
    </citation>
    <scope>NUCLEOTIDE SEQUENCE [LARGE SCALE GENOMIC DNA]</scope>
</reference>
<dbReference type="GO" id="GO:0005840">
    <property type="term" value="C:ribosome"/>
    <property type="evidence" value="ECO:0007669"/>
    <property type="project" value="UniProtKB-KW"/>
</dbReference>